<dbReference type="HAMAP" id="MF_02078">
    <property type="entry name" value="MurJ_MviN"/>
    <property type="match status" value="1"/>
</dbReference>
<dbReference type="PIRSF" id="PIRSF002869">
    <property type="entry name" value="MviN"/>
    <property type="match status" value="1"/>
</dbReference>
<protein>
    <recommendedName>
        <fullName evidence="10">Probable lipid II flippase MurJ</fullName>
    </recommendedName>
</protein>
<feature type="transmembrane region" description="Helical" evidence="10">
    <location>
        <begin position="169"/>
        <end position="189"/>
    </location>
</feature>
<feature type="transmembrane region" description="Helical" evidence="10">
    <location>
        <begin position="362"/>
        <end position="380"/>
    </location>
</feature>
<comment type="pathway">
    <text evidence="10">Cell wall biogenesis; peptidoglycan biosynthesis.</text>
</comment>
<feature type="transmembrane region" description="Helical" evidence="10">
    <location>
        <begin position="474"/>
        <end position="493"/>
    </location>
</feature>
<evidence type="ECO:0000256" key="9">
    <source>
        <dbReference type="ARBA" id="ARBA00061532"/>
    </source>
</evidence>
<keyword evidence="13" id="KW-1185">Reference proteome</keyword>
<feature type="transmembrane region" description="Helical" evidence="10">
    <location>
        <begin position="248"/>
        <end position="273"/>
    </location>
</feature>
<feature type="transmembrane region" description="Helical" evidence="10">
    <location>
        <begin position="431"/>
        <end position="453"/>
    </location>
</feature>
<dbReference type="Pfam" id="PF03023">
    <property type="entry name" value="MurJ"/>
    <property type="match status" value="1"/>
</dbReference>
<name>A0ABU9E941_9BACT</name>
<sequence length="551" mass="57654">MATQTDADGSTPSGRSGSGAWWVGVGIFLSRISGLVREVVFARYFGTSAVADVWRAALRTPNVLQNLLGEGTLSASFIPIYAEMVEEGRAEAAGRFAGAVLGLVMVTAFLSAAVGIALAPVVMPLMFSRWQPWQVELGVEVVRVLFVMTATLVVSAWALGVLNSHRRFLMSYAAPMAWNGALIAAMLYFGGVRDWELERLVVALAWGGVVGGVLQLLVQLPGVVSLLRGFRWSVDRRVEGVGEAIRNFVPVVAARGAVNLSGLVDVVLAGLLADGAIALLGYAQTLYLFPIALFGMSIAAAELPEMSRDRGRASEVLAARVRTALDRLGFLLVPTAFAFLLIGDAFVAMIFQGGRFGPSSTAATYAVLAGYTLGLPASAASRTLSSSFYALRDTATPARIAGLRVAISAVLGIALMFPLDRLSVGGPDDGLRLGAVGLALGAAVGAWVEYALLRSRLTARIGPHSPDAGRRVRRWVAGALAALVAVGAKLVLGSLVPEHAGWVVEVLPPASKWAALVLGLGTAALFGGAYLAAAQLLGVGVPLTSLLRRRR</sequence>
<feature type="transmembrane region" description="Helical" evidence="10">
    <location>
        <begin position="96"/>
        <end position="121"/>
    </location>
</feature>
<evidence type="ECO:0000256" key="3">
    <source>
        <dbReference type="ARBA" id="ARBA00022692"/>
    </source>
</evidence>
<evidence type="ECO:0000256" key="10">
    <source>
        <dbReference type="HAMAP-Rule" id="MF_02078"/>
    </source>
</evidence>
<comment type="function">
    <text evidence="8 10 11">Involved in peptidoglycan biosynthesis. Transports lipid-linked peptidoglycan precursors from the inner to the outer leaflet of the cytoplasmic membrane.</text>
</comment>
<evidence type="ECO:0000256" key="1">
    <source>
        <dbReference type="ARBA" id="ARBA00004651"/>
    </source>
</evidence>
<keyword evidence="6 10" id="KW-1133">Transmembrane helix</keyword>
<feature type="transmembrane region" description="Helical" evidence="10">
    <location>
        <begin position="201"/>
        <end position="227"/>
    </location>
</feature>
<keyword evidence="3 10" id="KW-0812">Transmembrane</keyword>
<dbReference type="InterPro" id="IPR004268">
    <property type="entry name" value="MurJ"/>
</dbReference>
<feature type="transmembrane region" description="Helical" evidence="10">
    <location>
        <begin position="328"/>
        <end position="350"/>
    </location>
</feature>
<feature type="transmembrane region" description="Helical" evidence="10">
    <location>
        <begin position="141"/>
        <end position="162"/>
    </location>
</feature>
<reference evidence="12 13" key="1">
    <citation type="submission" date="2024-02" db="EMBL/GenBank/DDBJ databases">
        <title>A novel Gemmatimonadota bacterium.</title>
        <authorList>
            <person name="Du Z.-J."/>
            <person name="Ye Y.-Q."/>
        </authorList>
    </citation>
    <scope>NUCLEOTIDE SEQUENCE [LARGE SCALE GENOMIC DNA]</scope>
    <source>
        <strain evidence="12 13">DH-20</strain>
    </source>
</reference>
<proteinExistence type="inferred from homology"/>
<comment type="subcellular location">
    <subcellularLocation>
        <location evidence="1 10">Cell membrane</location>
        <topology evidence="1 10">Multi-pass membrane protein</topology>
    </subcellularLocation>
</comment>
<dbReference type="RefSeq" id="WP_405275544.1">
    <property type="nucleotide sequence ID" value="NZ_JBBHLI010000002.1"/>
</dbReference>
<keyword evidence="5 10" id="KW-0573">Peptidoglycan synthesis</keyword>
<feature type="transmembrane region" description="Helical" evidence="10">
    <location>
        <begin position="513"/>
        <end position="541"/>
    </location>
</feature>
<dbReference type="CDD" id="cd13123">
    <property type="entry name" value="MATE_MurJ_like"/>
    <property type="match status" value="1"/>
</dbReference>
<keyword evidence="10 11" id="KW-0961">Cell wall biogenesis/degradation</keyword>
<evidence type="ECO:0000256" key="6">
    <source>
        <dbReference type="ARBA" id="ARBA00022989"/>
    </source>
</evidence>
<dbReference type="InterPro" id="IPR051050">
    <property type="entry name" value="Lipid_II_flippase_MurJ/MviN"/>
</dbReference>
<evidence type="ECO:0000256" key="8">
    <source>
        <dbReference type="ARBA" id="ARBA00060041"/>
    </source>
</evidence>
<feature type="transmembrane region" description="Helical" evidence="10">
    <location>
        <begin position="285"/>
        <end position="303"/>
    </location>
</feature>
<organism evidence="12 13">
    <name type="scientific">Gaopeijia maritima</name>
    <dbReference type="NCBI Taxonomy" id="3119007"/>
    <lineage>
        <taxon>Bacteria</taxon>
        <taxon>Pseudomonadati</taxon>
        <taxon>Gemmatimonadota</taxon>
        <taxon>Longimicrobiia</taxon>
        <taxon>Gaopeijiales</taxon>
        <taxon>Gaopeijiaceae</taxon>
        <taxon>Gaopeijia</taxon>
    </lineage>
</organism>
<evidence type="ECO:0000256" key="2">
    <source>
        <dbReference type="ARBA" id="ARBA00022475"/>
    </source>
</evidence>
<feature type="transmembrane region" description="Helical" evidence="10">
    <location>
        <begin position="401"/>
        <end position="419"/>
    </location>
</feature>
<keyword evidence="4 10" id="KW-0133">Cell shape</keyword>
<keyword evidence="7 10" id="KW-0472">Membrane</keyword>
<evidence type="ECO:0000256" key="5">
    <source>
        <dbReference type="ARBA" id="ARBA00022984"/>
    </source>
</evidence>
<dbReference type="Proteomes" id="UP001484239">
    <property type="component" value="Unassembled WGS sequence"/>
</dbReference>
<accession>A0ABU9E941</accession>
<comment type="similarity">
    <text evidence="9 10 11">Belongs to the MurJ/MviN family.</text>
</comment>
<evidence type="ECO:0000313" key="12">
    <source>
        <dbReference type="EMBL" id="MEK9500120.1"/>
    </source>
</evidence>
<evidence type="ECO:0000256" key="11">
    <source>
        <dbReference type="PIRNR" id="PIRNR002869"/>
    </source>
</evidence>
<dbReference type="NCBIfam" id="TIGR01695">
    <property type="entry name" value="murJ_mviN"/>
    <property type="match status" value="1"/>
</dbReference>
<gene>
    <name evidence="10 12" type="primary">murJ</name>
    <name evidence="12" type="ORF">WI372_03945</name>
</gene>
<evidence type="ECO:0000313" key="13">
    <source>
        <dbReference type="Proteomes" id="UP001484239"/>
    </source>
</evidence>
<comment type="caution">
    <text evidence="12">The sequence shown here is derived from an EMBL/GenBank/DDBJ whole genome shotgun (WGS) entry which is preliminary data.</text>
</comment>
<evidence type="ECO:0000256" key="4">
    <source>
        <dbReference type="ARBA" id="ARBA00022960"/>
    </source>
</evidence>
<dbReference type="PANTHER" id="PTHR47019:SF1">
    <property type="entry name" value="LIPID II FLIPPASE MURJ"/>
    <property type="match status" value="1"/>
</dbReference>
<dbReference type="EMBL" id="JBBHLI010000002">
    <property type="protein sequence ID" value="MEK9500120.1"/>
    <property type="molecule type" value="Genomic_DNA"/>
</dbReference>
<keyword evidence="10 11" id="KW-0813">Transport</keyword>
<dbReference type="PRINTS" id="PR01806">
    <property type="entry name" value="VIRFACTRMVIN"/>
</dbReference>
<dbReference type="PANTHER" id="PTHR47019">
    <property type="entry name" value="LIPID II FLIPPASE MURJ"/>
    <property type="match status" value="1"/>
</dbReference>
<keyword evidence="2 10" id="KW-1003">Cell membrane</keyword>
<evidence type="ECO:0000256" key="7">
    <source>
        <dbReference type="ARBA" id="ARBA00023136"/>
    </source>
</evidence>